<comment type="caution">
    <text evidence="2">The sequence shown here is derived from an EMBL/GenBank/DDBJ whole genome shotgun (WGS) entry which is preliminary data.</text>
</comment>
<feature type="transmembrane region" description="Helical" evidence="1">
    <location>
        <begin position="340"/>
        <end position="358"/>
    </location>
</feature>
<keyword evidence="1" id="KW-1133">Transmembrane helix</keyword>
<feature type="transmembrane region" description="Helical" evidence="1">
    <location>
        <begin position="364"/>
        <end position="383"/>
    </location>
</feature>
<evidence type="ECO:0000313" key="2">
    <source>
        <dbReference type="EMBL" id="HEW46328.1"/>
    </source>
</evidence>
<feature type="transmembrane region" description="Helical" evidence="1">
    <location>
        <begin position="12"/>
        <end position="37"/>
    </location>
</feature>
<feature type="transmembrane region" description="Helical" evidence="1">
    <location>
        <begin position="263"/>
        <end position="283"/>
    </location>
</feature>
<gene>
    <name evidence="2" type="ORF">ENO47_06665</name>
</gene>
<evidence type="ECO:0008006" key="3">
    <source>
        <dbReference type="Google" id="ProtNLM"/>
    </source>
</evidence>
<organism evidence="2">
    <name type="scientific">Hydrogenobacter sp</name>
    <dbReference type="NCBI Taxonomy" id="2152829"/>
    <lineage>
        <taxon>Bacteria</taxon>
        <taxon>Pseudomonadati</taxon>
        <taxon>Aquificota</taxon>
        <taxon>Aquificia</taxon>
        <taxon>Aquificales</taxon>
        <taxon>Aquificaceae</taxon>
        <taxon>Hydrogenobacter</taxon>
    </lineage>
</organism>
<evidence type="ECO:0000256" key="1">
    <source>
        <dbReference type="SAM" id="Phobius"/>
    </source>
</evidence>
<reference evidence="2" key="1">
    <citation type="journal article" date="2020" name="mSystems">
        <title>Genome- and Community-Level Interaction Insights into Carbon Utilization and Element Cycling Functions of Hydrothermarchaeota in Hydrothermal Sediment.</title>
        <authorList>
            <person name="Zhou Z."/>
            <person name="Liu Y."/>
            <person name="Xu W."/>
            <person name="Pan J."/>
            <person name="Luo Z.H."/>
            <person name="Li M."/>
        </authorList>
    </citation>
    <scope>NUCLEOTIDE SEQUENCE [LARGE SCALE GENOMIC DNA]</scope>
    <source>
        <strain evidence="2">SpSt-132</strain>
    </source>
</reference>
<dbReference type="EMBL" id="DSFP01000058">
    <property type="protein sequence ID" value="HEW46328.1"/>
    <property type="molecule type" value="Genomic_DNA"/>
</dbReference>
<name>A0A7C2VEW7_9AQUI</name>
<keyword evidence="1" id="KW-0472">Membrane</keyword>
<accession>A0A7C2VEW7</accession>
<feature type="transmembrane region" description="Helical" evidence="1">
    <location>
        <begin position="289"/>
        <end position="319"/>
    </location>
</feature>
<feature type="transmembrane region" description="Helical" evidence="1">
    <location>
        <begin position="174"/>
        <end position="196"/>
    </location>
</feature>
<keyword evidence="1" id="KW-0812">Transmembrane</keyword>
<feature type="transmembrane region" description="Helical" evidence="1">
    <location>
        <begin position="143"/>
        <end position="162"/>
    </location>
</feature>
<feature type="transmembrane region" description="Helical" evidence="1">
    <location>
        <begin position="49"/>
        <end position="73"/>
    </location>
</feature>
<feature type="transmembrane region" description="Helical" evidence="1">
    <location>
        <begin position="108"/>
        <end position="131"/>
    </location>
</feature>
<feature type="transmembrane region" description="Helical" evidence="1">
    <location>
        <begin position="216"/>
        <end position="242"/>
    </location>
</feature>
<feature type="transmembrane region" description="Helical" evidence="1">
    <location>
        <begin position="85"/>
        <end position="103"/>
    </location>
</feature>
<sequence length="394" mass="45308">MSQGLSLLQAPPFIIVFGFFLTACLFGVFASFFELFLSIKGSFNLPPLVHLYTLGFALFTMFGALFQMLPVVAGAVIKNPKPKAFLSYILLLLGSTLMFVGFLKRDYLILGAIFAYLGIVYTSLLMLWHLFKVKAYIPTPMGFRYALGFLLLGASIGLYQVLSYFDLVPFWERAIYVHLTLLLFGWIGLLVASVSFQVVEMFFVAEPYNKSFSMNFPLMVLFGLVLSYFGGFFSVPLVILFLSYSYMTIRRLIKRKRGMEPSILFWYMSQTFLIISSLLYPFIHTYFLPFLFSFLVFFSSIIMGMMYRIIPFLVWFHLSNMLAKRVPLMSEVIPYESIRLNFYMHLLWVACIVLSFLLNQKAGFIISSVVHVASSLFFLYNVYTGGRLYFELKS</sequence>
<proteinExistence type="predicted"/>
<protein>
    <recommendedName>
        <fullName evidence="3">NnrS family protein</fullName>
    </recommendedName>
</protein>
<dbReference type="AlphaFoldDB" id="A0A7C2VEW7"/>